<name>A0A0S2KD95_9GAMM</name>
<organism evidence="2 3">
    <name type="scientific">Pseudohongiella spirulinae</name>
    <dbReference type="NCBI Taxonomy" id="1249552"/>
    <lineage>
        <taxon>Bacteria</taxon>
        <taxon>Pseudomonadati</taxon>
        <taxon>Pseudomonadota</taxon>
        <taxon>Gammaproteobacteria</taxon>
        <taxon>Pseudomonadales</taxon>
        <taxon>Pseudohongiellaceae</taxon>
        <taxon>Pseudohongiella</taxon>
    </lineage>
</organism>
<dbReference type="EMBL" id="CP013189">
    <property type="protein sequence ID" value="ALO46294.1"/>
    <property type="molecule type" value="Genomic_DNA"/>
</dbReference>
<evidence type="ECO:0000256" key="1">
    <source>
        <dbReference type="SAM" id="MobiDB-lite"/>
    </source>
</evidence>
<dbReference type="RefSeq" id="WP_058021745.1">
    <property type="nucleotide sequence ID" value="NZ_CP013189.1"/>
</dbReference>
<sequence length="140" mass="15716">MTVATTGILSVRSEQPRQAEKSSAPQRSKARAQALKQHMMDSLADTTELSALQERLLNSLTQGIGLDGLHYHNEALALDIQLGQQVGHSCGYRLLCTDEYLGEIIFKRRRRFSERELELIESVIPALVSPLRKSLRSQQD</sequence>
<reference evidence="2 3" key="1">
    <citation type="submission" date="2015-11" db="EMBL/GenBank/DDBJ databases">
        <authorList>
            <person name="Zhang Y."/>
            <person name="Guo Z."/>
        </authorList>
    </citation>
    <scope>NUCLEOTIDE SEQUENCE [LARGE SCALE GENOMIC DNA]</scope>
    <source>
        <strain evidence="2 3">KCTC 32221</strain>
    </source>
</reference>
<evidence type="ECO:0000313" key="2">
    <source>
        <dbReference type="EMBL" id="ALO46294.1"/>
    </source>
</evidence>
<dbReference type="Proteomes" id="UP000065641">
    <property type="component" value="Chromosome"/>
</dbReference>
<dbReference type="KEGG" id="pspi:PS2015_1642"/>
<gene>
    <name evidence="2" type="ORF">PS2015_1642</name>
</gene>
<keyword evidence="3" id="KW-1185">Reference proteome</keyword>
<dbReference type="OrthoDB" id="7064914at2"/>
<protein>
    <submittedName>
        <fullName evidence="2">Uncharacterized protein</fullName>
    </submittedName>
</protein>
<proteinExistence type="predicted"/>
<dbReference type="AlphaFoldDB" id="A0A0S2KD95"/>
<accession>A0A0S2KD95</accession>
<dbReference type="STRING" id="1249552.PS2015_1642"/>
<evidence type="ECO:0000313" key="3">
    <source>
        <dbReference type="Proteomes" id="UP000065641"/>
    </source>
</evidence>
<feature type="region of interest" description="Disordered" evidence="1">
    <location>
        <begin position="1"/>
        <end position="38"/>
    </location>
</feature>